<evidence type="ECO:0000256" key="6">
    <source>
        <dbReference type="SAM" id="MobiDB-lite"/>
    </source>
</evidence>
<sequence length="443" mass="45011">MGGDGPGEVPEPGVPATAEAAGAMACLPGVSVGVEEEFLLVDPVSGECVPAAGPVLAGAGVHRFRHAGGSFQPELLSSQVEAATGVCRELEGLGAQLRYGRARLAEGARAAGARLAASGTPVLCRAAPPPARGERFPTTLRAYGDVVEDYQACGCHVHVGVAGRDTAVAVVNHLRPWLPVLLALSANSPFDHVRAHAGDHPRRCGGGCGGGAGFASRRLVSMARFPGAGIPPWSASAAEHDRRVAALVEAGVLVDEAMTFWLARPSPRWPTVEVRVADAAATAGEAVLHAALVRGLVATALADLAAGREAPPVDAQMCTAALWAAGRNAMAGPAVDPLTGRAAPPWRLVDDLVARIAPALEDTGDLGRVFTLVERVRRTGTGADRQRRAAAGTGGARGVVDMLVGQTCADLPPAADDEPGADGDEPGVPVVERGGGPVAPEQP</sequence>
<dbReference type="EC" id="6.3.2.2" evidence="5"/>
<feature type="compositionally biased region" description="Acidic residues" evidence="6">
    <location>
        <begin position="415"/>
        <end position="425"/>
    </location>
</feature>
<dbReference type="HAMAP" id="MF_01609">
    <property type="entry name" value="Glu_cys_ligase_2"/>
    <property type="match status" value="1"/>
</dbReference>
<dbReference type="PANTHER" id="PTHR36510">
    <property type="entry name" value="GLUTAMATE--CYSTEINE LIGASE 2-RELATED"/>
    <property type="match status" value="1"/>
</dbReference>
<keyword evidence="2 5" id="KW-0547">Nucleotide-binding</keyword>
<keyword evidence="3 5" id="KW-0067">ATP-binding</keyword>
<protein>
    <recommendedName>
        <fullName evidence="5">Putative glutamate--cysteine ligase 2</fullName>
        <ecNumber evidence="5">6.3.2.2</ecNumber>
    </recommendedName>
    <alternativeName>
        <fullName evidence="5">Gamma-glutamylcysteine synthetase 2</fullName>
        <shortName evidence="5">GCS 2</shortName>
        <shortName evidence="5">Gamma-GCS 2</shortName>
    </alternativeName>
</protein>
<dbReference type="InterPro" id="IPR050141">
    <property type="entry name" value="GCL_type2/YbdK_subfam"/>
</dbReference>
<evidence type="ECO:0000313" key="8">
    <source>
        <dbReference type="Proteomes" id="UP001501020"/>
    </source>
</evidence>
<dbReference type="Gene3D" id="3.30.590.20">
    <property type="match status" value="1"/>
</dbReference>
<comment type="caution">
    <text evidence="7">The sequence shown here is derived from an EMBL/GenBank/DDBJ whole genome shotgun (WGS) entry which is preliminary data.</text>
</comment>
<dbReference type="GO" id="GO:0016874">
    <property type="term" value="F:ligase activity"/>
    <property type="evidence" value="ECO:0007669"/>
    <property type="project" value="UniProtKB-KW"/>
</dbReference>
<evidence type="ECO:0000256" key="5">
    <source>
        <dbReference type="HAMAP-Rule" id="MF_01609"/>
    </source>
</evidence>
<dbReference type="RefSeq" id="WP_344272044.1">
    <property type="nucleotide sequence ID" value="NZ_BAAAMR010000049.1"/>
</dbReference>
<evidence type="ECO:0000256" key="1">
    <source>
        <dbReference type="ARBA" id="ARBA00022598"/>
    </source>
</evidence>
<evidence type="ECO:0000256" key="4">
    <source>
        <dbReference type="ARBA" id="ARBA00048819"/>
    </source>
</evidence>
<comment type="catalytic activity">
    <reaction evidence="4 5">
        <text>L-cysteine + L-glutamate + ATP = gamma-L-glutamyl-L-cysteine + ADP + phosphate + H(+)</text>
        <dbReference type="Rhea" id="RHEA:13285"/>
        <dbReference type="ChEBI" id="CHEBI:15378"/>
        <dbReference type="ChEBI" id="CHEBI:29985"/>
        <dbReference type="ChEBI" id="CHEBI:30616"/>
        <dbReference type="ChEBI" id="CHEBI:35235"/>
        <dbReference type="ChEBI" id="CHEBI:43474"/>
        <dbReference type="ChEBI" id="CHEBI:58173"/>
        <dbReference type="ChEBI" id="CHEBI:456216"/>
        <dbReference type="EC" id="6.3.2.2"/>
    </reaction>
</comment>
<dbReference type="Proteomes" id="UP001501020">
    <property type="component" value="Unassembled WGS sequence"/>
</dbReference>
<keyword evidence="1 5" id="KW-0436">Ligase</keyword>
<evidence type="ECO:0000256" key="3">
    <source>
        <dbReference type="ARBA" id="ARBA00022840"/>
    </source>
</evidence>
<gene>
    <name evidence="7" type="ORF">GCM10009727_51400</name>
</gene>
<dbReference type="PANTHER" id="PTHR36510:SF1">
    <property type="entry name" value="GLUTAMATE--CYSTEINE LIGASE 2-RELATED"/>
    <property type="match status" value="1"/>
</dbReference>
<feature type="region of interest" description="Disordered" evidence="6">
    <location>
        <begin position="407"/>
        <end position="443"/>
    </location>
</feature>
<dbReference type="InterPro" id="IPR006336">
    <property type="entry name" value="GCS2"/>
</dbReference>
<proteinExistence type="inferred from homology"/>
<dbReference type="InterPro" id="IPR014746">
    <property type="entry name" value="Gln_synth/guanido_kin_cat_dom"/>
</dbReference>
<comment type="function">
    <text evidence="5">ATP-dependent carboxylate-amine ligase which exhibits weak glutamate--cysteine ligase activity.</text>
</comment>
<organism evidence="7 8">
    <name type="scientific">Actinomadura napierensis</name>
    <dbReference type="NCBI Taxonomy" id="267854"/>
    <lineage>
        <taxon>Bacteria</taxon>
        <taxon>Bacillati</taxon>
        <taxon>Actinomycetota</taxon>
        <taxon>Actinomycetes</taxon>
        <taxon>Streptosporangiales</taxon>
        <taxon>Thermomonosporaceae</taxon>
        <taxon>Actinomadura</taxon>
    </lineage>
</organism>
<evidence type="ECO:0000313" key="7">
    <source>
        <dbReference type="EMBL" id="GAA2148466.1"/>
    </source>
</evidence>
<dbReference type="EMBL" id="BAAAMR010000049">
    <property type="protein sequence ID" value="GAA2148466.1"/>
    <property type="molecule type" value="Genomic_DNA"/>
</dbReference>
<dbReference type="NCBIfam" id="TIGR02050">
    <property type="entry name" value="gshA_cyan_rel"/>
    <property type="match status" value="1"/>
</dbReference>
<name>A0ABN2ZVI8_9ACTN</name>
<keyword evidence="8" id="KW-1185">Reference proteome</keyword>
<feature type="compositionally biased region" description="Low complexity" evidence="6">
    <location>
        <begin position="426"/>
        <end position="443"/>
    </location>
</feature>
<dbReference type="NCBIfam" id="NF010041">
    <property type="entry name" value="PRK13517.1-1"/>
    <property type="match status" value="1"/>
</dbReference>
<dbReference type="InterPro" id="IPR011793">
    <property type="entry name" value="YbdK"/>
</dbReference>
<comment type="similarity">
    <text evidence="5">Belongs to the glutamate--cysteine ligase type 2 family. YbdK subfamily.</text>
</comment>
<evidence type="ECO:0000256" key="2">
    <source>
        <dbReference type="ARBA" id="ARBA00022741"/>
    </source>
</evidence>
<reference evidence="7 8" key="1">
    <citation type="journal article" date="2019" name="Int. J. Syst. Evol. Microbiol.">
        <title>The Global Catalogue of Microorganisms (GCM) 10K type strain sequencing project: providing services to taxonomists for standard genome sequencing and annotation.</title>
        <authorList>
            <consortium name="The Broad Institute Genomics Platform"/>
            <consortium name="The Broad Institute Genome Sequencing Center for Infectious Disease"/>
            <person name="Wu L."/>
            <person name="Ma J."/>
        </authorList>
    </citation>
    <scope>NUCLEOTIDE SEQUENCE [LARGE SCALE GENOMIC DNA]</scope>
    <source>
        <strain evidence="7 8">JCM 13850</strain>
    </source>
</reference>
<dbReference type="Pfam" id="PF04107">
    <property type="entry name" value="GCS2"/>
    <property type="match status" value="1"/>
</dbReference>
<dbReference type="SUPFAM" id="SSF55931">
    <property type="entry name" value="Glutamine synthetase/guanido kinase"/>
    <property type="match status" value="1"/>
</dbReference>
<accession>A0ABN2ZVI8</accession>